<evidence type="ECO:0000256" key="9">
    <source>
        <dbReference type="ARBA" id="ARBA00023887"/>
    </source>
</evidence>
<dbReference type="SUPFAM" id="SSF52141">
    <property type="entry name" value="Uracil-DNA glycosylase-like"/>
    <property type="match status" value="1"/>
</dbReference>
<keyword evidence="3" id="KW-0227">DNA damage</keyword>
<dbReference type="InterPro" id="IPR051536">
    <property type="entry name" value="UDG_Type-4/5"/>
</dbReference>
<dbReference type="InterPro" id="IPR052552">
    <property type="entry name" value="YeaO-like"/>
</dbReference>
<dbReference type="Pfam" id="PF22752">
    <property type="entry name" value="DUF488-N3i"/>
    <property type="match status" value="1"/>
</dbReference>
<name>A0A1H4QY29_TSUTY</name>
<dbReference type="Proteomes" id="UP000182241">
    <property type="component" value="Unassembled WGS sequence"/>
</dbReference>
<dbReference type="Pfam" id="PF03167">
    <property type="entry name" value="UDG"/>
    <property type="match status" value="1"/>
</dbReference>
<dbReference type="PANTHER" id="PTHR33693:SF3">
    <property type="entry name" value="TYPE-5 URACIL-DNA GLYCOSYLASE"/>
    <property type="match status" value="1"/>
</dbReference>
<keyword evidence="2" id="KW-0479">Metal-binding</keyword>
<organism evidence="11 12">
    <name type="scientific">Tsukamurella tyrosinosolvens</name>
    <dbReference type="NCBI Taxonomy" id="57704"/>
    <lineage>
        <taxon>Bacteria</taxon>
        <taxon>Bacillati</taxon>
        <taxon>Actinomycetota</taxon>
        <taxon>Actinomycetes</taxon>
        <taxon>Mycobacteriales</taxon>
        <taxon>Tsukamurellaceae</taxon>
        <taxon>Tsukamurella</taxon>
    </lineage>
</organism>
<dbReference type="InterPro" id="IPR005122">
    <property type="entry name" value="Uracil-DNA_glycosylase-like"/>
</dbReference>
<evidence type="ECO:0000256" key="8">
    <source>
        <dbReference type="ARBA" id="ARBA00023779"/>
    </source>
</evidence>
<dbReference type="InterPro" id="IPR044147">
    <property type="entry name" value="UdgB-like"/>
</dbReference>
<dbReference type="CDD" id="cd10031">
    <property type="entry name" value="UDG-F5_TTUDGB_like"/>
    <property type="match status" value="1"/>
</dbReference>
<accession>A0A1H4QY29</accession>
<feature type="domain" description="Uracil-DNA glycosylase-like" evidence="10">
    <location>
        <begin position="65"/>
        <end position="241"/>
    </location>
</feature>
<evidence type="ECO:0000256" key="2">
    <source>
        <dbReference type="ARBA" id="ARBA00022723"/>
    </source>
</evidence>
<dbReference type="SMART" id="SM00986">
    <property type="entry name" value="UDG"/>
    <property type="match status" value="1"/>
</dbReference>
<dbReference type="GO" id="GO:0004844">
    <property type="term" value="F:uracil DNA N-glycosylase activity"/>
    <property type="evidence" value="ECO:0007669"/>
    <property type="project" value="InterPro"/>
</dbReference>
<keyword evidence="7" id="KW-0234">DNA repair</keyword>
<keyword evidence="5" id="KW-0408">Iron</keyword>
<evidence type="ECO:0000256" key="1">
    <source>
        <dbReference type="ARBA" id="ARBA00022485"/>
    </source>
</evidence>
<dbReference type="GO" id="GO:0006284">
    <property type="term" value="P:base-excision repair"/>
    <property type="evidence" value="ECO:0007669"/>
    <property type="project" value="InterPro"/>
</dbReference>
<dbReference type="PANTHER" id="PTHR33693">
    <property type="entry name" value="TYPE-5 URACIL-DNA GLYCOSYLASE"/>
    <property type="match status" value="1"/>
</dbReference>
<dbReference type="EMBL" id="FNSA01000003">
    <property type="protein sequence ID" value="SEC24570.1"/>
    <property type="molecule type" value="Genomic_DNA"/>
</dbReference>
<dbReference type="GO" id="GO:0051539">
    <property type="term" value="F:4 iron, 4 sulfur cluster binding"/>
    <property type="evidence" value="ECO:0007669"/>
    <property type="project" value="UniProtKB-KW"/>
</dbReference>
<sequence length="379" mass="41514">MSRRARTTAPEAAPSAARTARTVPELDTLICSCRACPRLVAWREEVARVKRAAFADETYWARPVPGFGPEDARILIVGLAPAAHGANRTGRMFTGDRSGDVLFAALHAVGLANQPRAVAIDDGMELRDTRMSSPVRCAPPENKPTPAERRTCAPFLARELALLPRLRVAVVLGAFGWQSLFAVLVEGGWPVPRPRPAFGHGARVDLVHPDGRELTVLGCFHVSQHNTFTGRLTPAMLEDVLRRARTIARDSAWEGATVTVRVKRVYEAEAAGDGERILVDRLWPRGISKDRADLALWCKEISPSTELRKWYEHDPAKYPEFVERYRAELAAPEAAAAFEALQARVDAGPVTLLTASKAEDISHAHVLAALLTGRDPLVR</sequence>
<dbReference type="SMART" id="SM00987">
    <property type="entry name" value="UreE_C"/>
    <property type="match status" value="1"/>
</dbReference>
<proteinExistence type="inferred from homology"/>
<dbReference type="AlphaFoldDB" id="A0A1H4QY29"/>
<comment type="similarity">
    <text evidence="8">Belongs to the uracil-DNA glycosylase (UDG) superfamily. Type 5 (UDGb) family.</text>
</comment>
<dbReference type="InterPro" id="IPR036895">
    <property type="entry name" value="Uracil-DNA_glycosylase-like_sf"/>
</dbReference>
<keyword evidence="12" id="KW-1185">Reference proteome</keyword>
<gene>
    <name evidence="11" type="ORF">SAMN04489793_1882</name>
</gene>
<evidence type="ECO:0000256" key="7">
    <source>
        <dbReference type="ARBA" id="ARBA00023204"/>
    </source>
</evidence>
<dbReference type="GO" id="GO:0046872">
    <property type="term" value="F:metal ion binding"/>
    <property type="evidence" value="ECO:0007669"/>
    <property type="project" value="UniProtKB-KW"/>
</dbReference>
<evidence type="ECO:0000256" key="5">
    <source>
        <dbReference type="ARBA" id="ARBA00023004"/>
    </source>
</evidence>
<reference evidence="12" key="1">
    <citation type="submission" date="2016-10" db="EMBL/GenBank/DDBJ databases">
        <authorList>
            <person name="Varghese N."/>
            <person name="Submissions S."/>
        </authorList>
    </citation>
    <scope>NUCLEOTIDE SEQUENCE [LARGE SCALE GENOMIC DNA]</scope>
    <source>
        <strain evidence="12">DSM 44234</strain>
    </source>
</reference>
<evidence type="ECO:0000256" key="3">
    <source>
        <dbReference type="ARBA" id="ARBA00022763"/>
    </source>
</evidence>
<keyword evidence="1" id="KW-0004">4Fe-4S</keyword>
<evidence type="ECO:0000259" key="10">
    <source>
        <dbReference type="SMART" id="SM00986"/>
    </source>
</evidence>
<dbReference type="Gene3D" id="3.40.470.10">
    <property type="entry name" value="Uracil-DNA glycosylase-like domain"/>
    <property type="match status" value="1"/>
</dbReference>
<dbReference type="OrthoDB" id="9787663at2"/>
<keyword evidence="6" id="KW-0411">Iron-sulfur</keyword>
<evidence type="ECO:0000256" key="6">
    <source>
        <dbReference type="ARBA" id="ARBA00023014"/>
    </source>
</evidence>
<dbReference type="GO" id="GO:0033958">
    <property type="term" value="F:DNA-deoxyinosine glycosylase activity"/>
    <property type="evidence" value="ECO:0007669"/>
    <property type="project" value="InterPro"/>
</dbReference>
<keyword evidence="4" id="KW-0378">Hydrolase</keyword>
<protein>
    <recommendedName>
        <fullName evidence="9">Type-5 uracil-DNA glycosylase</fullName>
    </recommendedName>
</protein>
<evidence type="ECO:0000256" key="4">
    <source>
        <dbReference type="ARBA" id="ARBA00022801"/>
    </source>
</evidence>
<evidence type="ECO:0000313" key="11">
    <source>
        <dbReference type="EMBL" id="SEC24570.1"/>
    </source>
</evidence>
<dbReference type="STRING" id="57704.SAMN04489793_1882"/>
<evidence type="ECO:0000313" key="12">
    <source>
        <dbReference type="Proteomes" id="UP000182241"/>
    </source>
</evidence>